<evidence type="ECO:0000256" key="3">
    <source>
        <dbReference type="ARBA" id="ARBA00023163"/>
    </source>
</evidence>
<feature type="region of interest" description="Disordered" evidence="4">
    <location>
        <begin position="119"/>
        <end position="165"/>
    </location>
</feature>
<feature type="compositionally biased region" description="Low complexity" evidence="4">
    <location>
        <begin position="123"/>
        <end position="142"/>
    </location>
</feature>
<evidence type="ECO:0000256" key="2">
    <source>
        <dbReference type="ARBA" id="ARBA00023125"/>
    </source>
</evidence>
<evidence type="ECO:0000313" key="7">
    <source>
        <dbReference type="Proteomes" id="UP000198797"/>
    </source>
</evidence>
<dbReference type="RefSeq" id="WP_091244172.1">
    <property type="nucleotide sequence ID" value="NZ_FMCU01000005.1"/>
</dbReference>
<dbReference type="Pfam" id="PF20240">
    <property type="entry name" value="DUF6597"/>
    <property type="match status" value="1"/>
</dbReference>
<protein>
    <submittedName>
        <fullName evidence="6">Helix-turn-helix domain-containing protein</fullName>
    </submittedName>
</protein>
<dbReference type="Gene3D" id="1.10.10.60">
    <property type="entry name" value="Homeodomain-like"/>
    <property type="match status" value="1"/>
</dbReference>
<dbReference type="InterPro" id="IPR018060">
    <property type="entry name" value="HTH_AraC"/>
</dbReference>
<dbReference type="Proteomes" id="UP000198797">
    <property type="component" value="Unassembled WGS sequence"/>
</dbReference>
<keyword evidence="2" id="KW-0238">DNA-binding</keyword>
<evidence type="ECO:0000256" key="1">
    <source>
        <dbReference type="ARBA" id="ARBA00023015"/>
    </source>
</evidence>
<dbReference type="SUPFAM" id="SSF46689">
    <property type="entry name" value="Homeodomain-like"/>
    <property type="match status" value="1"/>
</dbReference>
<keyword evidence="7" id="KW-1185">Reference proteome</keyword>
<dbReference type="OrthoDB" id="2559672at2"/>
<name>A0A1C4XP21_9ACTN</name>
<dbReference type="SMART" id="SM00342">
    <property type="entry name" value="HTH_ARAC"/>
    <property type="match status" value="1"/>
</dbReference>
<reference evidence="7" key="1">
    <citation type="submission" date="2016-06" db="EMBL/GenBank/DDBJ databases">
        <authorList>
            <person name="Varghese N."/>
            <person name="Submissions Spin"/>
        </authorList>
    </citation>
    <scope>NUCLEOTIDE SEQUENCE [LARGE SCALE GENOMIC DNA]</scope>
    <source>
        <strain evidence="7">DSM 44100</strain>
    </source>
</reference>
<keyword evidence="3" id="KW-0804">Transcription</keyword>
<dbReference type="PROSITE" id="PS01124">
    <property type="entry name" value="HTH_ARAC_FAMILY_2"/>
    <property type="match status" value="1"/>
</dbReference>
<dbReference type="EMBL" id="FMCU01000005">
    <property type="protein sequence ID" value="SCF10184.1"/>
    <property type="molecule type" value="Genomic_DNA"/>
</dbReference>
<evidence type="ECO:0000259" key="5">
    <source>
        <dbReference type="PROSITE" id="PS01124"/>
    </source>
</evidence>
<dbReference type="InterPro" id="IPR050204">
    <property type="entry name" value="AraC_XylS_family_regulators"/>
</dbReference>
<feature type="domain" description="HTH araC/xylS-type" evidence="5">
    <location>
        <begin position="189"/>
        <end position="289"/>
    </location>
</feature>
<evidence type="ECO:0000313" key="6">
    <source>
        <dbReference type="EMBL" id="SCF10184.1"/>
    </source>
</evidence>
<proteinExistence type="predicted"/>
<dbReference type="GO" id="GO:0043565">
    <property type="term" value="F:sequence-specific DNA binding"/>
    <property type="evidence" value="ECO:0007669"/>
    <property type="project" value="InterPro"/>
</dbReference>
<dbReference type="InterPro" id="IPR009057">
    <property type="entry name" value="Homeodomain-like_sf"/>
</dbReference>
<gene>
    <name evidence="6" type="ORF">GA0070216_10566</name>
</gene>
<dbReference type="PANTHER" id="PTHR46796">
    <property type="entry name" value="HTH-TYPE TRANSCRIPTIONAL ACTIVATOR RHAS-RELATED"/>
    <property type="match status" value="1"/>
</dbReference>
<dbReference type="AlphaFoldDB" id="A0A1C4XP21"/>
<dbReference type="GO" id="GO:0003700">
    <property type="term" value="F:DNA-binding transcription factor activity"/>
    <property type="evidence" value="ECO:0007669"/>
    <property type="project" value="InterPro"/>
</dbReference>
<dbReference type="Pfam" id="PF12833">
    <property type="entry name" value="HTH_18"/>
    <property type="match status" value="1"/>
</dbReference>
<sequence length="291" mass="32043">MRQPRADDRGILDPARLRRELRFRRHLPAPALRPWVEHYWLVDWALTAPFTQQVVPHPAVNVVFRQDAGGPEAAEVAGVGRTLFTVTLTGTGTVSGIQFRPGGFRPFWRRPVAELTDRHVPLGTDPTAARAADPTTPRAAGPHATGLTTPHAAGSAAASPRCEGTDDERRRALDAFLLAWAPQPDPATVEAITLAETIRTDRSVLRVDDLARRHGLSVRRLQRLFLDHVGVGPKWVIRRYRLLEAIEQVVTGLPDWATLAADLGYSDQAHLARDFAAVTGRTPTGYARSLR</sequence>
<keyword evidence="1" id="KW-0805">Transcription regulation</keyword>
<evidence type="ECO:0000256" key="4">
    <source>
        <dbReference type="SAM" id="MobiDB-lite"/>
    </source>
</evidence>
<organism evidence="6 7">
    <name type="scientific">Micromonospora matsumotoense</name>
    <dbReference type="NCBI Taxonomy" id="121616"/>
    <lineage>
        <taxon>Bacteria</taxon>
        <taxon>Bacillati</taxon>
        <taxon>Actinomycetota</taxon>
        <taxon>Actinomycetes</taxon>
        <taxon>Micromonosporales</taxon>
        <taxon>Micromonosporaceae</taxon>
        <taxon>Micromonospora</taxon>
    </lineage>
</organism>
<accession>A0A1C4XP21</accession>
<dbReference type="STRING" id="121616.GA0070216_10566"/>
<dbReference type="InterPro" id="IPR046532">
    <property type="entry name" value="DUF6597"/>
</dbReference>